<sequence length="443" mass="45749">VLSDKDFEDLHKQFSEVDKETLKTALGFANKETGEAYVRKTSVAELDATTMQHELHELIAKNSEHEDEDNIRWKKARDVLKNVVAPAALSLIPGVGPLLAGAYSGGRTFKKTGDIGRSLISGGLSFAGGKLGQSGAGFKSAVEASKQLGGGIIGQTLSGGQAVLQGALGSLPGFGKGGALSGVTRALAPGAIKSGVLGTTGALAPGMITSGIVTPTTPNLTRAGLSEATRMGLGATSRIAPLIGSVPPTGPSKLPSGLPGTPTPGALPNIPGVPGTPGAGEVAPKTFGEQAKEIITPRNILGAGSLLGSAAIPSPEFQMPSSIEDIRQKILAQTEGGPGGLTELGKQAQLELGNILTTPAAELYPTAGDAYYDAALRRTRENYERAQEELDKVYNQAGVFGTGEHLAQKSKLREELARTESALTAQVEQRRFELARTAKYNAI</sequence>
<dbReference type="AlphaFoldDB" id="A0A0F9CFZ3"/>
<feature type="non-terminal residue" evidence="2">
    <location>
        <position position="443"/>
    </location>
</feature>
<protein>
    <submittedName>
        <fullName evidence="2">Uncharacterized protein</fullName>
    </submittedName>
</protein>
<keyword evidence="1" id="KW-0175">Coiled coil</keyword>
<evidence type="ECO:0000313" key="2">
    <source>
        <dbReference type="EMBL" id="KKK95596.1"/>
    </source>
</evidence>
<feature type="coiled-coil region" evidence="1">
    <location>
        <begin position="376"/>
        <end position="429"/>
    </location>
</feature>
<organism evidence="2">
    <name type="scientific">marine sediment metagenome</name>
    <dbReference type="NCBI Taxonomy" id="412755"/>
    <lineage>
        <taxon>unclassified sequences</taxon>
        <taxon>metagenomes</taxon>
        <taxon>ecological metagenomes</taxon>
    </lineage>
</organism>
<comment type="caution">
    <text evidence="2">The sequence shown here is derived from an EMBL/GenBank/DDBJ whole genome shotgun (WGS) entry which is preliminary data.</text>
</comment>
<accession>A0A0F9CFZ3</accession>
<feature type="non-terminal residue" evidence="2">
    <location>
        <position position="1"/>
    </location>
</feature>
<gene>
    <name evidence="2" type="ORF">LCGC14_2671210</name>
</gene>
<reference evidence="2" key="1">
    <citation type="journal article" date="2015" name="Nature">
        <title>Complex archaea that bridge the gap between prokaryotes and eukaryotes.</title>
        <authorList>
            <person name="Spang A."/>
            <person name="Saw J.H."/>
            <person name="Jorgensen S.L."/>
            <person name="Zaremba-Niedzwiedzka K."/>
            <person name="Martijn J."/>
            <person name="Lind A.E."/>
            <person name="van Eijk R."/>
            <person name="Schleper C."/>
            <person name="Guy L."/>
            <person name="Ettema T.J."/>
        </authorList>
    </citation>
    <scope>NUCLEOTIDE SEQUENCE</scope>
</reference>
<proteinExistence type="predicted"/>
<evidence type="ECO:0000256" key="1">
    <source>
        <dbReference type="SAM" id="Coils"/>
    </source>
</evidence>
<name>A0A0F9CFZ3_9ZZZZ</name>
<dbReference type="EMBL" id="LAZR01046841">
    <property type="protein sequence ID" value="KKK95596.1"/>
    <property type="molecule type" value="Genomic_DNA"/>
</dbReference>